<dbReference type="EMBL" id="JAEUBE010000504">
    <property type="protein sequence ID" value="KAH3660295.1"/>
    <property type="molecule type" value="Genomic_DNA"/>
</dbReference>
<dbReference type="AlphaFoldDB" id="A0A9P8NVJ1"/>
<protein>
    <submittedName>
        <fullName evidence="1">Uncharacterized protein</fullName>
    </submittedName>
</protein>
<reference evidence="1" key="2">
    <citation type="submission" date="2021-01" db="EMBL/GenBank/DDBJ databases">
        <authorList>
            <person name="Schikora-Tamarit M.A."/>
        </authorList>
    </citation>
    <scope>NUCLEOTIDE SEQUENCE</scope>
    <source>
        <strain evidence="1">CBS6075</strain>
    </source>
</reference>
<name>A0A9P8NVJ1_9ASCO</name>
<sequence>MSLAVETANSVEEEPDPGADVEPVILEQGQVSVMVVPSITVVRTSVEAPDGSVPSEDLETTVEKVGAVVDFAEEEEVPDDFAEDVADGAAELALKDEEDGTAELALEEEADGTAELDGHTLSWVSPGSLTWNTKAWLSRLNPELSLYGNWPKFMNPFWVIKSSSETVSKKYSSVVHWTGTKVIPSHFSFNKV</sequence>
<gene>
    <name evidence="1" type="ORF">OGAPHI_006881</name>
</gene>
<keyword evidence="2" id="KW-1185">Reference proteome</keyword>
<reference evidence="1" key="1">
    <citation type="journal article" date="2021" name="Open Biol.">
        <title>Shared evolutionary footprints suggest mitochondrial oxidative damage underlies multiple complex I losses in fungi.</title>
        <authorList>
            <person name="Schikora-Tamarit M.A."/>
            <person name="Marcet-Houben M."/>
            <person name="Nosek J."/>
            <person name="Gabaldon T."/>
        </authorList>
    </citation>
    <scope>NUCLEOTIDE SEQUENCE</scope>
    <source>
        <strain evidence="1">CBS6075</strain>
    </source>
</reference>
<dbReference type="RefSeq" id="XP_046057998.1">
    <property type="nucleotide sequence ID" value="XM_046208215.1"/>
</dbReference>
<proteinExistence type="predicted"/>
<comment type="caution">
    <text evidence="1">The sequence shown here is derived from an EMBL/GenBank/DDBJ whole genome shotgun (WGS) entry which is preliminary data.</text>
</comment>
<dbReference type="GeneID" id="70238845"/>
<accession>A0A9P8NVJ1</accession>
<evidence type="ECO:0000313" key="1">
    <source>
        <dbReference type="EMBL" id="KAH3660295.1"/>
    </source>
</evidence>
<organism evidence="1 2">
    <name type="scientific">Ogataea philodendri</name>
    <dbReference type="NCBI Taxonomy" id="1378263"/>
    <lineage>
        <taxon>Eukaryota</taxon>
        <taxon>Fungi</taxon>
        <taxon>Dikarya</taxon>
        <taxon>Ascomycota</taxon>
        <taxon>Saccharomycotina</taxon>
        <taxon>Pichiomycetes</taxon>
        <taxon>Pichiales</taxon>
        <taxon>Pichiaceae</taxon>
        <taxon>Ogataea</taxon>
    </lineage>
</organism>
<evidence type="ECO:0000313" key="2">
    <source>
        <dbReference type="Proteomes" id="UP000769157"/>
    </source>
</evidence>
<dbReference type="Proteomes" id="UP000769157">
    <property type="component" value="Unassembled WGS sequence"/>
</dbReference>